<accession>A0A0G4FUM7</accession>
<feature type="compositionally biased region" description="Basic and acidic residues" evidence="1">
    <location>
        <begin position="9"/>
        <end position="19"/>
    </location>
</feature>
<dbReference type="EMBL" id="CDMZ01000637">
    <property type="protein sequence ID" value="CEM18434.1"/>
    <property type="molecule type" value="Genomic_DNA"/>
</dbReference>
<proteinExistence type="predicted"/>
<feature type="region of interest" description="Disordered" evidence="1">
    <location>
        <begin position="164"/>
        <end position="411"/>
    </location>
</feature>
<sequence>MRVGGETGQEERDREKKDEGEEGFDAWVTPSVEYAGLPFFTALLPFGDAFDKTWLQMVLEVRVRPGAFAGREASAKKRDWPPDLPMDPAFLPTSHIEWWVPKAHTDVRVSAILHRVVGPGAPSVFGPFLREVGTRVQGIGCRGYEQRLEKDLIAKLKERGRSLRTDLDREAKGRGEHSWDPCSKSPPRELHEKGRGASGDGGRISPIRVVSLRPSARGEREREEGQVDDDMSDHSSRDDRYDRHDRDYAYDRHDRDYAYDRHDRDHDYDRSDRDYAYDRRDRDYDRHDRDRDRDYDSHDRDRDYARPDRDRDYDRPDRDRDYDSHDRDRDYDSHDRDRDYDRHDRDRDYDRHDRDRDYDCHDRDRDYDRHDRDRDYDSHDRDRDYDSHDRDRDYDRHERDYAHDRHDRDDR</sequence>
<reference evidence="2" key="1">
    <citation type="submission" date="2014-11" db="EMBL/GenBank/DDBJ databases">
        <authorList>
            <person name="Otto D Thomas"/>
            <person name="Naeem Raeece"/>
        </authorList>
    </citation>
    <scope>NUCLEOTIDE SEQUENCE</scope>
</reference>
<name>A0A0G4FUM7_9ALVE</name>
<feature type="compositionally biased region" description="Basic and acidic residues" evidence="1">
    <location>
        <begin position="164"/>
        <end position="179"/>
    </location>
</feature>
<evidence type="ECO:0000256" key="1">
    <source>
        <dbReference type="SAM" id="MobiDB-lite"/>
    </source>
</evidence>
<dbReference type="AlphaFoldDB" id="A0A0G4FUM7"/>
<feature type="compositionally biased region" description="Basic and acidic residues" evidence="1">
    <location>
        <begin position="216"/>
        <end position="225"/>
    </location>
</feature>
<feature type="region of interest" description="Disordered" evidence="1">
    <location>
        <begin position="1"/>
        <end position="22"/>
    </location>
</feature>
<gene>
    <name evidence="2" type="ORF">Cvel_18795</name>
</gene>
<feature type="compositionally biased region" description="Basic and acidic residues" evidence="1">
    <location>
        <begin position="232"/>
        <end position="411"/>
    </location>
</feature>
<protein>
    <submittedName>
        <fullName evidence="2">Uncharacterized protein</fullName>
    </submittedName>
</protein>
<dbReference type="VEuPathDB" id="CryptoDB:Cvel_18795"/>
<organism evidence="2">
    <name type="scientific">Chromera velia CCMP2878</name>
    <dbReference type="NCBI Taxonomy" id="1169474"/>
    <lineage>
        <taxon>Eukaryota</taxon>
        <taxon>Sar</taxon>
        <taxon>Alveolata</taxon>
        <taxon>Colpodellida</taxon>
        <taxon>Chromeraceae</taxon>
        <taxon>Chromera</taxon>
    </lineage>
</organism>
<feature type="compositionally biased region" description="Basic and acidic residues" evidence="1">
    <location>
        <begin position="186"/>
        <end position="195"/>
    </location>
</feature>
<evidence type="ECO:0000313" key="2">
    <source>
        <dbReference type="EMBL" id="CEM18434.1"/>
    </source>
</evidence>